<dbReference type="Proteomes" id="UP001304461">
    <property type="component" value="Unassembled WGS sequence"/>
</dbReference>
<protein>
    <submittedName>
        <fullName evidence="6">Tyrosine-type recombinase/integrase</fullName>
    </submittedName>
</protein>
<keyword evidence="2" id="KW-0233">DNA recombination</keyword>
<evidence type="ECO:0000313" key="7">
    <source>
        <dbReference type="Proteomes" id="UP001304461"/>
    </source>
</evidence>
<dbReference type="SUPFAM" id="SSF56349">
    <property type="entry name" value="DNA breaking-rejoining enzymes"/>
    <property type="match status" value="1"/>
</dbReference>
<keyword evidence="7" id="KW-1185">Reference proteome</keyword>
<reference evidence="6 7" key="1">
    <citation type="submission" date="2023-12" db="EMBL/GenBank/DDBJ databases">
        <title>Baltic Sea Cyanobacteria.</title>
        <authorList>
            <person name="Delbaje E."/>
            <person name="Fewer D.P."/>
            <person name="Shishido T.K."/>
        </authorList>
    </citation>
    <scope>NUCLEOTIDE SEQUENCE [LARGE SCALE GENOMIC DNA]</scope>
    <source>
        <strain evidence="6 7">UHCC 0139</strain>
    </source>
</reference>
<gene>
    <name evidence="6" type="ORF">VB738_07710</name>
</gene>
<dbReference type="InterPro" id="IPR002104">
    <property type="entry name" value="Integrase_catalytic"/>
</dbReference>
<dbReference type="InterPro" id="IPR011010">
    <property type="entry name" value="DNA_brk_join_enz"/>
</dbReference>
<dbReference type="PROSITE" id="PS51900">
    <property type="entry name" value="CB"/>
    <property type="match status" value="1"/>
</dbReference>
<sequence>MLRGAARLPYYKRRVPAELRSAIGRSTFTARLSGAPGSREFRRAYDLIHGQAEAALAGAEALPKLSAQEQLGVAGRWATLAPPQTTETGFDAMEAQAVLLALDELQIVLPFPLGEEWQAPPVEARDSDVVETVRCMAQRIDTIPHPSFWHQDAEVLHGEMTPEGALAHLAETVALCRLGIGRWIKEARQQLKALGLTVSPAEVQAVALRLVTTAVHLSRQVAEIEAGRLPDPLPAFPPPPVGNGSNGGGGRLTFEVALERWVRLRQPAHKSQLDAAARLQELARHTGHNRLDHLTPAEVSGWRDALLEGGTASTAKRKLAMVRAVLVAAAGDGVPLQGGVLERLAGRSLRDATGTRRERRPFTDAEASVLWQISRQQGGGRPLDRWGFPLGLALGARLEELAGLRKEDVHQAEGLWVVSIQPSADRRLKNDSSARLLPIPEALVAEGFTNWVQQQGPGLLFPEPPPPTTDPRLSHYASVRLGKLLRAQAGIEDRSAVFHSSRHFTAQQLVDAGAEQRVIEQILGHTSRSMTARYSRGGVPLTLLKEAMDRRSWGWVPEPSC</sequence>
<feature type="domain" description="Core-binding (CB)" evidence="5">
    <location>
        <begin position="252"/>
        <end position="330"/>
    </location>
</feature>
<dbReference type="PANTHER" id="PTHR30349">
    <property type="entry name" value="PHAGE INTEGRASE-RELATED"/>
    <property type="match status" value="1"/>
</dbReference>
<name>A0ABU5RTN3_9CYAN</name>
<proteinExistence type="predicted"/>
<comment type="caution">
    <text evidence="6">The sequence shown here is derived from an EMBL/GenBank/DDBJ whole genome shotgun (WGS) entry which is preliminary data.</text>
</comment>
<dbReference type="RefSeq" id="WP_323305199.1">
    <property type="nucleotide sequence ID" value="NZ_JAYGHX010000004.1"/>
</dbReference>
<dbReference type="Pfam" id="PF00589">
    <property type="entry name" value="Phage_integrase"/>
    <property type="match status" value="1"/>
</dbReference>
<dbReference type="PANTHER" id="PTHR30349:SF64">
    <property type="entry name" value="PROPHAGE INTEGRASE INTD-RELATED"/>
    <property type="match status" value="1"/>
</dbReference>
<organism evidence="6 7">
    <name type="scientific">Cyanobium gracile UHCC 0139</name>
    <dbReference type="NCBI Taxonomy" id="3110308"/>
    <lineage>
        <taxon>Bacteria</taxon>
        <taxon>Bacillati</taxon>
        <taxon>Cyanobacteriota</taxon>
        <taxon>Cyanophyceae</taxon>
        <taxon>Synechococcales</taxon>
        <taxon>Prochlorococcaceae</taxon>
        <taxon>Cyanobium</taxon>
    </lineage>
</organism>
<evidence type="ECO:0000256" key="1">
    <source>
        <dbReference type="ARBA" id="ARBA00023125"/>
    </source>
</evidence>
<dbReference type="PROSITE" id="PS51898">
    <property type="entry name" value="TYR_RECOMBINASE"/>
    <property type="match status" value="1"/>
</dbReference>
<dbReference type="InterPro" id="IPR013762">
    <property type="entry name" value="Integrase-like_cat_sf"/>
</dbReference>
<feature type="domain" description="Tyr recombinase" evidence="4">
    <location>
        <begin position="357"/>
        <end position="549"/>
    </location>
</feature>
<dbReference type="EMBL" id="JAYGHX010000004">
    <property type="protein sequence ID" value="MEA5391147.1"/>
    <property type="molecule type" value="Genomic_DNA"/>
</dbReference>
<dbReference type="InterPro" id="IPR050090">
    <property type="entry name" value="Tyrosine_recombinase_XerCD"/>
</dbReference>
<evidence type="ECO:0000313" key="6">
    <source>
        <dbReference type="EMBL" id="MEA5391147.1"/>
    </source>
</evidence>
<evidence type="ECO:0000256" key="3">
    <source>
        <dbReference type="PROSITE-ProRule" id="PRU01248"/>
    </source>
</evidence>
<evidence type="ECO:0000259" key="4">
    <source>
        <dbReference type="PROSITE" id="PS51898"/>
    </source>
</evidence>
<evidence type="ECO:0000256" key="2">
    <source>
        <dbReference type="ARBA" id="ARBA00023172"/>
    </source>
</evidence>
<dbReference type="Gene3D" id="1.10.443.10">
    <property type="entry name" value="Intergrase catalytic core"/>
    <property type="match status" value="1"/>
</dbReference>
<dbReference type="InterPro" id="IPR044068">
    <property type="entry name" value="CB"/>
</dbReference>
<keyword evidence="1 3" id="KW-0238">DNA-binding</keyword>
<accession>A0ABU5RTN3</accession>
<evidence type="ECO:0000259" key="5">
    <source>
        <dbReference type="PROSITE" id="PS51900"/>
    </source>
</evidence>